<feature type="compositionally biased region" description="Low complexity" evidence="1">
    <location>
        <begin position="187"/>
        <end position="204"/>
    </location>
</feature>
<feature type="compositionally biased region" description="Low complexity" evidence="1">
    <location>
        <begin position="67"/>
        <end position="91"/>
    </location>
</feature>
<dbReference type="EMBL" id="JAGRRH010000017">
    <property type="protein sequence ID" value="KAG7351631.1"/>
    <property type="molecule type" value="Genomic_DNA"/>
</dbReference>
<feature type="region of interest" description="Disordered" evidence="1">
    <location>
        <begin position="408"/>
        <end position="434"/>
    </location>
</feature>
<feature type="region of interest" description="Disordered" evidence="1">
    <location>
        <begin position="30"/>
        <end position="91"/>
    </location>
</feature>
<accession>A0A9K3LPJ1</accession>
<reference evidence="3" key="2">
    <citation type="submission" date="2021-04" db="EMBL/GenBank/DDBJ databases">
        <authorList>
            <person name="Podell S."/>
        </authorList>
    </citation>
    <scope>NUCLEOTIDE SEQUENCE</scope>
    <source>
        <strain evidence="3">Hildebrandi</strain>
    </source>
</reference>
<feature type="compositionally biased region" description="Low complexity" evidence="1">
    <location>
        <begin position="30"/>
        <end position="51"/>
    </location>
</feature>
<dbReference type="AlphaFoldDB" id="A0A9K3LPJ1"/>
<name>A0A9K3LPJ1_9STRA</name>
<dbReference type="GO" id="GO:0004402">
    <property type="term" value="F:histone acetyltransferase activity"/>
    <property type="evidence" value="ECO:0007669"/>
    <property type="project" value="TreeGrafter"/>
</dbReference>
<evidence type="ECO:0000313" key="3">
    <source>
        <dbReference type="EMBL" id="KAG7365730.1"/>
    </source>
</evidence>
<gene>
    <name evidence="2" type="ORF">IV203_007679</name>
    <name evidence="3" type="ORF">IV203_028400</name>
</gene>
<evidence type="ECO:0000313" key="4">
    <source>
        <dbReference type="Proteomes" id="UP000693970"/>
    </source>
</evidence>
<reference evidence="3" key="1">
    <citation type="journal article" date="2021" name="Sci. Rep.">
        <title>Diploid genomic architecture of Nitzschia inconspicua, an elite biomass production diatom.</title>
        <authorList>
            <person name="Oliver A."/>
            <person name="Podell S."/>
            <person name="Pinowska A."/>
            <person name="Traller J.C."/>
            <person name="Smith S.R."/>
            <person name="McClure R."/>
            <person name="Beliaev A."/>
            <person name="Bohutskyi P."/>
            <person name="Hill E.A."/>
            <person name="Rabines A."/>
            <person name="Zheng H."/>
            <person name="Allen L.Z."/>
            <person name="Kuo A."/>
            <person name="Grigoriev I.V."/>
            <person name="Allen A.E."/>
            <person name="Hazlebeck D."/>
            <person name="Allen E.E."/>
        </authorList>
    </citation>
    <scope>NUCLEOTIDE SEQUENCE</scope>
    <source>
        <strain evidence="3">Hildebrandi</strain>
    </source>
</reference>
<feature type="region of interest" description="Disordered" evidence="1">
    <location>
        <begin position="163"/>
        <end position="204"/>
    </location>
</feature>
<evidence type="ECO:0000256" key="1">
    <source>
        <dbReference type="SAM" id="MobiDB-lite"/>
    </source>
</evidence>
<dbReference type="PANTHER" id="PTHR20916:SF26">
    <property type="entry name" value="CYSTEINE-RICH PROTEIN 2-BINDING PROTEIN"/>
    <property type="match status" value="1"/>
</dbReference>
<comment type="caution">
    <text evidence="3">The sequence shown here is derived from an EMBL/GenBank/DDBJ whole genome shotgun (WGS) entry which is preliminary data.</text>
</comment>
<feature type="compositionally biased region" description="Polar residues" evidence="1">
    <location>
        <begin position="52"/>
        <end position="61"/>
    </location>
</feature>
<proteinExistence type="predicted"/>
<feature type="compositionally biased region" description="Basic residues" evidence="1">
    <location>
        <begin position="417"/>
        <end position="427"/>
    </location>
</feature>
<organism evidence="3 4">
    <name type="scientific">Nitzschia inconspicua</name>
    <dbReference type="NCBI Taxonomy" id="303405"/>
    <lineage>
        <taxon>Eukaryota</taxon>
        <taxon>Sar</taxon>
        <taxon>Stramenopiles</taxon>
        <taxon>Ochrophyta</taxon>
        <taxon>Bacillariophyta</taxon>
        <taxon>Bacillariophyceae</taxon>
        <taxon>Bacillariophycidae</taxon>
        <taxon>Bacillariales</taxon>
        <taxon>Bacillariaceae</taxon>
        <taxon>Nitzschia</taxon>
    </lineage>
</organism>
<evidence type="ECO:0000313" key="2">
    <source>
        <dbReference type="EMBL" id="KAG7351631.1"/>
    </source>
</evidence>
<sequence length="434" mass="49744">MMAPLSVLESLALHYHGTALSSQELPSMMIPSSSPISPPVVFTTTTTTTTSANSPRNNNHEASPPRSNYRQQESNSYSSSSTGCRRSSWDSSSSLTRISEKQVRFADDDDDDDDSDELLEQHFEVLSRSDYTRQELCRSFYSSQELESIRNDATQTVRRLQNTSYTSSNNNSWYQQLHPISKRRSRQNSSSSRSSSHNNCNKTSSASLASTSLVYDDDDDDDDDTAIVPSLIQQELRGLEVYTALGYRRIQTTRMVAMHAVLKEQHYQRLVLLSLMQKPQTVFVSDEGLRCAYQCFTQYSQQLAHQVALLDRQVAIQAAQEISENDHDDDYNNNNNNNNNNSYNKSNQHEAWHSLLDWLRHPWNSHYHHQHATSSLLLQPQTLQKQNDVCWMPVVEVFSKLLTPILHQQPQTSKQQRQSHHHHHHHPAAVTWMQ</sequence>
<feature type="region of interest" description="Disordered" evidence="1">
    <location>
        <begin position="323"/>
        <end position="346"/>
    </location>
</feature>
<dbReference type="PANTHER" id="PTHR20916">
    <property type="entry name" value="CYSTEINE AND GLYCINE-RICH PROTEIN 2 BINDING PROTEIN"/>
    <property type="match status" value="1"/>
</dbReference>
<dbReference type="EMBL" id="JAGRRH010000007">
    <property type="protein sequence ID" value="KAG7365730.1"/>
    <property type="molecule type" value="Genomic_DNA"/>
</dbReference>
<dbReference type="Proteomes" id="UP000693970">
    <property type="component" value="Unassembled WGS sequence"/>
</dbReference>
<keyword evidence="4" id="KW-1185">Reference proteome</keyword>
<protein>
    <submittedName>
        <fullName evidence="3">Uncharacterized protein</fullName>
    </submittedName>
</protein>
<feature type="compositionally biased region" description="Low complexity" evidence="1">
    <location>
        <begin position="163"/>
        <end position="172"/>
    </location>
</feature>
<feature type="compositionally biased region" description="Low complexity" evidence="1">
    <location>
        <begin position="332"/>
        <end position="346"/>
    </location>
</feature>